<sequence length="39" mass="4368">MGMAVAKLLKLINDTVIILTDRIQVVCHYETSHLKILAC</sequence>
<keyword evidence="2" id="KW-1185">Reference proteome</keyword>
<accession>A0A0D6JDC2</accession>
<dbReference type="AlphaFoldDB" id="A0A0D6JDC2"/>
<proteinExistence type="predicted"/>
<dbReference type="Proteomes" id="UP000033187">
    <property type="component" value="Chromosome 1"/>
</dbReference>
<dbReference type="KEGG" id="fiy:BN1229_v1_1044"/>
<name>A0A0D6JDC2_9HYPH</name>
<organism evidence="1 2">
    <name type="scientific">Candidatus Filomicrobium marinum</name>
    <dbReference type="NCBI Taxonomy" id="1608628"/>
    <lineage>
        <taxon>Bacteria</taxon>
        <taxon>Pseudomonadati</taxon>
        <taxon>Pseudomonadota</taxon>
        <taxon>Alphaproteobacteria</taxon>
        <taxon>Hyphomicrobiales</taxon>
        <taxon>Hyphomicrobiaceae</taxon>
        <taxon>Filomicrobium</taxon>
    </lineage>
</organism>
<gene>
    <name evidence="1" type="ORF">YBN1229_v1_1044</name>
</gene>
<evidence type="ECO:0000313" key="2">
    <source>
        <dbReference type="Proteomes" id="UP000033187"/>
    </source>
</evidence>
<protein>
    <submittedName>
        <fullName evidence="1">Uncharacterized protein</fullName>
    </submittedName>
</protein>
<reference evidence="2" key="1">
    <citation type="submission" date="2015-02" db="EMBL/GenBank/DDBJ databases">
        <authorList>
            <person name="Chooi Y.-H."/>
        </authorList>
    </citation>
    <scope>NUCLEOTIDE SEQUENCE [LARGE SCALE GENOMIC DNA]</scope>
    <source>
        <strain evidence="2">strain Y</strain>
    </source>
</reference>
<dbReference type="EMBL" id="LN829119">
    <property type="protein sequence ID" value="CPR16965.1"/>
    <property type="molecule type" value="Genomic_DNA"/>
</dbReference>
<evidence type="ECO:0000313" key="1">
    <source>
        <dbReference type="EMBL" id="CPR16965.1"/>
    </source>
</evidence>